<dbReference type="RefSeq" id="WP_006982074.1">
    <property type="nucleotide sequence ID" value="NZ_ABVL01000017.1"/>
</dbReference>
<comment type="caution">
    <text evidence="3">The sequence shown here is derived from an EMBL/GenBank/DDBJ whole genome shotgun (WGS) entry which is preliminary data.</text>
</comment>
<feature type="chain" id="PRO_5002800529" description="FlgD/Vpr Ig-like domain-containing protein" evidence="1">
    <location>
        <begin position="33"/>
        <end position="811"/>
    </location>
</feature>
<dbReference type="Gene3D" id="2.60.40.4070">
    <property type="match status" value="1"/>
</dbReference>
<dbReference type="eggNOG" id="COG3391">
    <property type="taxonomic scope" value="Bacteria"/>
</dbReference>
<dbReference type="SUPFAM" id="SSF50998">
    <property type="entry name" value="Quinoprotein alcohol dehydrogenase-like"/>
    <property type="match status" value="1"/>
</dbReference>
<accession>B4D763</accession>
<reference evidence="3 4" key="1">
    <citation type="journal article" date="2011" name="J. Bacteriol.">
        <title>Genome sequence of Chthoniobacter flavus Ellin428, an aerobic heterotrophic soil bacterium.</title>
        <authorList>
            <person name="Kant R."/>
            <person name="van Passel M.W."/>
            <person name="Palva A."/>
            <person name="Lucas S."/>
            <person name="Lapidus A."/>
            <person name="Glavina Del Rio T."/>
            <person name="Dalin E."/>
            <person name="Tice H."/>
            <person name="Bruce D."/>
            <person name="Goodwin L."/>
            <person name="Pitluck S."/>
            <person name="Larimer F.W."/>
            <person name="Land M.L."/>
            <person name="Hauser L."/>
            <person name="Sangwan P."/>
            <person name="de Vos W.M."/>
            <person name="Janssen P.H."/>
            <person name="Smidt H."/>
        </authorList>
    </citation>
    <scope>NUCLEOTIDE SEQUENCE [LARGE SCALE GENOMIC DNA]</scope>
    <source>
        <strain evidence="3 4">Ellin428</strain>
    </source>
</reference>
<dbReference type="PANTHER" id="PTHR34512:SF30">
    <property type="entry name" value="OUTER MEMBRANE PROTEIN ASSEMBLY FACTOR BAMB"/>
    <property type="match status" value="1"/>
</dbReference>
<dbReference type="Proteomes" id="UP000005824">
    <property type="component" value="Unassembled WGS sequence"/>
</dbReference>
<dbReference type="InterPro" id="IPR011047">
    <property type="entry name" value="Quinoprotein_ADH-like_sf"/>
</dbReference>
<keyword evidence="1" id="KW-0732">Signal</keyword>
<keyword evidence="4" id="KW-1185">Reference proteome</keyword>
<dbReference type="STRING" id="497964.CfE428DRAFT_4753"/>
<dbReference type="Pfam" id="PF13860">
    <property type="entry name" value="FlgD_ig"/>
    <property type="match status" value="1"/>
</dbReference>
<dbReference type="InterPro" id="IPR025965">
    <property type="entry name" value="FlgD/Vpr_Ig-like"/>
</dbReference>
<proteinExistence type="predicted"/>
<dbReference type="AlphaFoldDB" id="B4D763"/>
<name>B4D763_9BACT</name>
<protein>
    <recommendedName>
        <fullName evidence="2">FlgD/Vpr Ig-like domain-containing protein</fullName>
    </recommendedName>
</protein>
<evidence type="ECO:0000313" key="4">
    <source>
        <dbReference type="Proteomes" id="UP000005824"/>
    </source>
</evidence>
<gene>
    <name evidence="3" type="ORF">CfE428DRAFT_4753</name>
</gene>
<feature type="domain" description="FlgD/Vpr Ig-like" evidence="2">
    <location>
        <begin position="54"/>
        <end position="101"/>
    </location>
</feature>
<evidence type="ECO:0000313" key="3">
    <source>
        <dbReference type="EMBL" id="EDY17714.1"/>
    </source>
</evidence>
<feature type="signal peptide" evidence="1">
    <location>
        <begin position="1"/>
        <end position="32"/>
    </location>
</feature>
<sequence length="811" mass="87344">MEFPHRHAPVDSPLKRLFVALCLALAPLAAGAAGKAAVPNGMNVHFSTPREGYVMVNIYRADGTLVRRLEPGKTMPKGAHDLTWDGLSDDDKMVEPGDYTWKGLFHEGIGLKLRGWVGSGADLPWKTADGEGGWGGDRGVPSAVTADDTHVYLGWSLAEDGHAVVACDPSGHVVWRHRRSEGPSGCKALAVDDGLVYVLGGLDKEGAEGKAIYRLDARDGKPVPWPNGSVDLKIFSFWPADTKSNPDVADAMAVRHGHIYLSFTNSQFLTVLDAKSGAYLQTVVGAAPGMIDIAPTQTELPDAPGKMADADFGVIAIRVSPELRMRVGSQDDPGYSVLGRILFAHDPFWVITSDMAGLKTDAPVTALTVVGERAKFHARTAFLGFGAPVNQLEARPLLDAENPTWVAGRRGGRALLGPWQADGLHSIRGVAMAPDGKLWVAESDAYPKRFSVWDTTGKEGKLVHEFFGPMDKDAAGSAINPLDPDVMFAQGCEWRIDRKTGVAKCLGVVTREPARAARYGVGKNGHAYLIVSAAEKTSLDIYERIGEGDYKLRTRFFQATESDSPAFVGKTVMWVDENGDGKMQDNETIAIYNEPVGLEVGPAGPNLAVRTRPSATDAPIPTIIHTVKEWSACGAPRYDFKNGTRLAVLGSAFAIRAAETSPDMQMALVMRTDLACVGGDWGKTLHWSIPEQQLRESIPAKIVGSARLLAPVNNAWLVTFQNNDWSIWTEDGFNLAHFFAKSGEQPHWPKAAVPGAEMTHAGAPQNGRLTQARDGKLYVEAGDTARWNMEVTGLEKVKALPGGKLTVPAAK</sequence>
<dbReference type="EMBL" id="ABVL01000017">
    <property type="protein sequence ID" value="EDY17714.1"/>
    <property type="molecule type" value="Genomic_DNA"/>
</dbReference>
<dbReference type="PANTHER" id="PTHR34512">
    <property type="entry name" value="CELL SURFACE PROTEIN"/>
    <property type="match status" value="1"/>
</dbReference>
<evidence type="ECO:0000259" key="2">
    <source>
        <dbReference type="Pfam" id="PF13860"/>
    </source>
</evidence>
<organism evidence="3 4">
    <name type="scientific">Chthoniobacter flavus Ellin428</name>
    <dbReference type="NCBI Taxonomy" id="497964"/>
    <lineage>
        <taxon>Bacteria</taxon>
        <taxon>Pseudomonadati</taxon>
        <taxon>Verrucomicrobiota</taxon>
        <taxon>Spartobacteria</taxon>
        <taxon>Chthoniobacterales</taxon>
        <taxon>Chthoniobacteraceae</taxon>
        <taxon>Chthoniobacter</taxon>
    </lineage>
</organism>
<evidence type="ECO:0000256" key="1">
    <source>
        <dbReference type="SAM" id="SignalP"/>
    </source>
</evidence>
<dbReference type="InParanoid" id="B4D763"/>